<feature type="compositionally biased region" description="Basic and acidic residues" evidence="1">
    <location>
        <begin position="139"/>
        <end position="170"/>
    </location>
</feature>
<dbReference type="Proteomes" id="UP000016933">
    <property type="component" value="Unassembled WGS sequence"/>
</dbReference>
<reference evidence="3" key="1">
    <citation type="journal article" date="2012" name="PLoS Genet.">
        <title>The genomes of the fungal plant pathogens Cladosporium fulvum and Dothistroma septosporum reveal adaptation to different hosts and lifestyles but also signatures of common ancestry.</title>
        <authorList>
            <person name="de Wit P.J.G.M."/>
            <person name="van der Burgt A."/>
            <person name="Oekmen B."/>
            <person name="Stergiopoulos I."/>
            <person name="Abd-Elsalam K.A."/>
            <person name="Aerts A.L."/>
            <person name="Bahkali A.H."/>
            <person name="Beenen H.G."/>
            <person name="Chettri P."/>
            <person name="Cox M.P."/>
            <person name="Datema E."/>
            <person name="de Vries R.P."/>
            <person name="Dhillon B."/>
            <person name="Ganley A.R."/>
            <person name="Griffiths S.A."/>
            <person name="Guo Y."/>
            <person name="Hamelin R.C."/>
            <person name="Henrissat B."/>
            <person name="Kabir M.S."/>
            <person name="Jashni M.K."/>
            <person name="Kema G."/>
            <person name="Klaubauf S."/>
            <person name="Lapidus A."/>
            <person name="Levasseur A."/>
            <person name="Lindquist E."/>
            <person name="Mehrabi R."/>
            <person name="Ohm R.A."/>
            <person name="Owen T.J."/>
            <person name="Salamov A."/>
            <person name="Schwelm A."/>
            <person name="Schijlen E."/>
            <person name="Sun H."/>
            <person name="van den Burg H.A."/>
            <person name="van Ham R.C.H.J."/>
            <person name="Zhang S."/>
            <person name="Goodwin S.B."/>
            <person name="Grigoriev I.V."/>
            <person name="Collemare J."/>
            <person name="Bradshaw R.E."/>
        </authorList>
    </citation>
    <scope>NUCLEOTIDE SEQUENCE [LARGE SCALE GENOMIC DNA]</scope>
    <source>
        <strain evidence="3">NZE10 / CBS 128990</strain>
    </source>
</reference>
<protein>
    <submittedName>
        <fullName evidence="2">Uncharacterized protein</fullName>
    </submittedName>
</protein>
<name>M2XJ01_DOTSN</name>
<feature type="region of interest" description="Disordered" evidence="1">
    <location>
        <begin position="76"/>
        <end position="200"/>
    </location>
</feature>
<evidence type="ECO:0000256" key="1">
    <source>
        <dbReference type="SAM" id="MobiDB-lite"/>
    </source>
</evidence>
<dbReference type="HOGENOM" id="CLU_648939_0_0_1"/>
<dbReference type="AlphaFoldDB" id="M2XJ01"/>
<dbReference type="EMBL" id="KB446545">
    <property type="protein sequence ID" value="EME39432.1"/>
    <property type="molecule type" value="Genomic_DNA"/>
</dbReference>
<feature type="compositionally biased region" description="Basic and acidic residues" evidence="1">
    <location>
        <begin position="76"/>
        <end position="87"/>
    </location>
</feature>
<feature type="region of interest" description="Disordered" evidence="1">
    <location>
        <begin position="270"/>
        <end position="294"/>
    </location>
</feature>
<sequence length="423" mass="46235">MARKIVCLRPTESSDRVVQHLTKTCLHRHAMAKGVSRKTARSRQESSKSALNLLSVASALSDIVVPDFKAVRSDALDKKTEPGESHRVPSVSKPAPEQLFDDSRSTRPNTLTRLDSSSTSCHGKPTQSRGVLQGKLSSRRQELAPSDKDRTISNRDTGSRRQHQPVDMKSRSSSSDDAPYPSGNHSGGSPQYEARSSGSLQASKLQLSGLHVLFELTPSDFHGHDAKSIGKAGTRPVASVEQQKNEVAQIATLESFSPCIGAEQEVVPVAQTRSDRGRSSEEETLQDELSHRQQSSLDAMQKFVRKERRLLAKALLQLPSSGKLDVKDVPDNVGEAMKLLLKDSRSFLQWTLKAKREQLEREDTAAKARDKSSETEVKSDCAAESEISIPGIRCAAMMVNDIARVVRVALMLIVAIGIILSSV</sequence>
<reference evidence="2 3" key="2">
    <citation type="journal article" date="2012" name="PLoS Pathog.">
        <title>Diverse lifestyles and strategies of plant pathogenesis encoded in the genomes of eighteen Dothideomycetes fungi.</title>
        <authorList>
            <person name="Ohm R.A."/>
            <person name="Feau N."/>
            <person name="Henrissat B."/>
            <person name="Schoch C.L."/>
            <person name="Horwitz B.A."/>
            <person name="Barry K.W."/>
            <person name="Condon B.J."/>
            <person name="Copeland A.C."/>
            <person name="Dhillon B."/>
            <person name="Glaser F."/>
            <person name="Hesse C.N."/>
            <person name="Kosti I."/>
            <person name="LaButti K."/>
            <person name="Lindquist E.A."/>
            <person name="Lucas S."/>
            <person name="Salamov A.A."/>
            <person name="Bradshaw R.E."/>
            <person name="Ciuffetti L."/>
            <person name="Hamelin R.C."/>
            <person name="Kema G.H.J."/>
            <person name="Lawrence C."/>
            <person name="Scott J.A."/>
            <person name="Spatafora J.W."/>
            <person name="Turgeon B.G."/>
            <person name="de Wit P.J.G.M."/>
            <person name="Zhong S."/>
            <person name="Goodwin S.B."/>
            <person name="Grigoriev I.V."/>
        </authorList>
    </citation>
    <scope>NUCLEOTIDE SEQUENCE [LARGE SCALE GENOMIC DNA]</scope>
    <source>
        <strain evidence="3">NZE10 / CBS 128990</strain>
    </source>
</reference>
<evidence type="ECO:0000313" key="3">
    <source>
        <dbReference type="Proteomes" id="UP000016933"/>
    </source>
</evidence>
<gene>
    <name evidence="2" type="ORF">DOTSEDRAFT_75196</name>
</gene>
<keyword evidence="3" id="KW-1185">Reference proteome</keyword>
<proteinExistence type="predicted"/>
<organism evidence="2 3">
    <name type="scientific">Dothistroma septosporum (strain NZE10 / CBS 128990)</name>
    <name type="common">Red band needle blight fungus</name>
    <name type="synonym">Mycosphaerella pini</name>
    <dbReference type="NCBI Taxonomy" id="675120"/>
    <lineage>
        <taxon>Eukaryota</taxon>
        <taxon>Fungi</taxon>
        <taxon>Dikarya</taxon>
        <taxon>Ascomycota</taxon>
        <taxon>Pezizomycotina</taxon>
        <taxon>Dothideomycetes</taxon>
        <taxon>Dothideomycetidae</taxon>
        <taxon>Mycosphaerellales</taxon>
        <taxon>Mycosphaerellaceae</taxon>
        <taxon>Dothistroma</taxon>
    </lineage>
</organism>
<accession>M2XJ01</accession>
<evidence type="ECO:0000313" key="2">
    <source>
        <dbReference type="EMBL" id="EME39432.1"/>
    </source>
</evidence>
<dbReference type="OrthoDB" id="10639027at2759"/>
<feature type="compositionally biased region" description="Polar residues" evidence="1">
    <location>
        <begin position="106"/>
        <end position="130"/>
    </location>
</feature>
<feature type="compositionally biased region" description="Polar residues" evidence="1">
    <location>
        <begin position="183"/>
        <end position="200"/>
    </location>
</feature>